<dbReference type="AlphaFoldDB" id="A0A2K1KKF6"/>
<reference evidence="4 6" key="2">
    <citation type="journal article" date="2018" name="Plant J.">
        <title>The Physcomitrella patens chromosome-scale assembly reveals moss genome structure and evolution.</title>
        <authorList>
            <person name="Lang D."/>
            <person name="Ullrich K.K."/>
            <person name="Murat F."/>
            <person name="Fuchs J."/>
            <person name="Jenkins J."/>
            <person name="Haas F.B."/>
            <person name="Piednoel M."/>
            <person name="Gundlach H."/>
            <person name="Van Bel M."/>
            <person name="Meyberg R."/>
            <person name="Vives C."/>
            <person name="Morata J."/>
            <person name="Symeonidi A."/>
            <person name="Hiss M."/>
            <person name="Muchero W."/>
            <person name="Kamisugi Y."/>
            <person name="Saleh O."/>
            <person name="Blanc G."/>
            <person name="Decker E.L."/>
            <person name="van Gessel N."/>
            <person name="Grimwood J."/>
            <person name="Hayes R.D."/>
            <person name="Graham S.W."/>
            <person name="Gunter L.E."/>
            <person name="McDaniel S.F."/>
            <person name="Hoernstein S.N.W."/>
            <person name="Larsson A."/>
            <person name="Li F.W."/>
            <person name="Perroud P.F."/>
            <person name="Phillips J."/>
            <person name="Ranjan P."/>
            <person name="Rokshar D.S."/>
            <person name="Rothfels C.J."/>
            <person name="Schneider L."/>
            <person name="Shu S."/>
            <person name="Stevenson D.W."/>
            <person name="Thummler F."/>
            <person name="Tillich M."/>
            <person name="Villarreal Aguilar J.C."/>
            <person name="Widiez T."/>
            <person name="Wong G.K."/>
            <person name="Wymore A."/>
            <person name="Zhang Y."/>
            <person name="Zimmer A.D."/>
            <person name="Quatrano R.S."/>
            <person name="Mayer K.F.X."/>
            <person name="Goodstein D."/>
            <person name="Casacuberta J.M."/>
            <person name="Vandepoele K."/>
            <person name="Reski R."/>
            <person name="Cuming A.C."/>
            <person name="Tuskan G.A."/>
            <person name="Maumus F."/>
            <person name="Salse J."/>
            <person name="Schmutz J."/>
            <person name="Rensing S.A."/>
        </authorList>
    </citation>
    <scope>NUCLEOTIDE SEQUENCE [LARGE SCALE GENOMIC DNA]</scope>
    <source>
        <strain evidence="5 6">cv. Gransden 2004</strain>
    </source>
</reference>
<dbReference type="GeneID" id="112282733"/>
<evidence type="ECO:0000313" key="4">
    <source>
        <dbReference type="EMBL" id="PNR54274.1"/>
    </source>
</evidence>
<dbReference type="FunCoup" id="A0A2K1KKF6">
    <property type="interactions" value="11"/>
</dbReference>
<dbReference type="GO" id="GO:0030422">
    <property type="term" value="P:siRNA processing"/>
    <property type="evidence" value="ECO:0000318"/>
    <property type="project" value="GO_Central"/>
</dbReference>
<evidence type="ECO:0000256" key="1">
    <source>
        <dbReference type="RuleBase" id="RU363098"/>
    </source>
</evidence>
<dbReference type="EnsemblPlants" id="Pp3c5_20740V3.2">
    <property type="protein sequence ID" value="Pp3c5_20740V3.2"/>
    <property type="gene ID" value="Pp3c5_20740"/>
</dbReference>
<accession>A0A2K1KKF6</accession>
<keyword evidence="1" id="KW-0808">Transferase</keyword>
<dbReference type="Gramene" id="Pp3c5_20740V3.3">
    <property type="protein sequence ID" value="Pp3c5_20740V3.3"/>
    <property type="gene ID" value="Pp3c5_20740"/>
</dbReference>
<feature type="compositionally biased region" description="Low complexity" evidence="2">
    <location>
        <begin position="61"/>
        <end position="83"/>
    </location>
</feature>
<dbReference type="InterPro" id="IPR007855">
    <property type="entry name" value="RDRP"/>
</dbReference>
<dbReference type="PANTHER" id="PTHR23079:SF55">
    <property type="entry name" value="RNA-DIRECTED RNA POLYMERASE"/>
    <property type="match status" value="1"/>
</dbReference>
<dbReference type="EMBL" id="ABEU02000005">
    <property type="protein sequence ID" value="PNR54274.1"/>
    <property type="molecule type" value="Genomic_DNA"/>
</dbReference>
<dbReference type="GO" id="GO:0003968">
    <property type="term" value="F:RNA-directed RNA polymerase activity"/>
    <property type="evidence" value="ECO:0000318"/>
    <property type="project" value="GO_Central"/>
</dbReference>
<dbReference type="PaxDb" id="3218-PP1S218_13V6.1"/>
<dbReference type="RefSeq" id="XP_024376519.1">
    <property type="nucleotide sequence ID" value="XM_024520751.2"/>
</dbReference>
<keyword evidence="6" id="KW-1185">Reference proteome</keyword>
<organism evidence="4">
    <name type="scientific">Physcomitrium patens</name>
    <name type="common">Spreading-leaved earth moss</name>
    <name type="synonym">Physcomitrella patens</name>
    <dbReference type="NCBI Taxonomy" id="3218"/>
    <lineage>
        <taxon>Eukaryota</taxon>
        <taxon>Viridiplantae</taxon>
        <taxon>Streptophyta</taxon>
        <taxon>Embryophyta</taxon>
        <taxon>Bryophyta</taxon>
        <taxon>Bryophytina</taxon>
        <taxon>Bryopsida</taxon>
        <taxon>Funariidae</taxon>
        <taxon>Funariales</taxon>
        <taxon>Funariaceae</taxon>
        <taxon>Physcomitrium</taxon>
    </lineage>
</organism>
<comment type="function">
    <text evidence="1">Probably involved in the RNA silencing pathway and required for the generation of small interfering RNAs (siRNAs).</text>
</comment>
<dbReference type="EnsemblPlants" id="Pp3c5_20740V3.3">
    <property type="protein sequence ID" value="Pp3c5_20740V3.3"/>
    <property type="gene ID" value="Pp3c5_20740"/>
</dbReference>
<comment type="catalytic activity">
    <reaction evidence="1">
        <text>RNA(n) + a ribonucleoside 5'-triphosphate = RNA(n+1) + diphosphate</text>
        <dbReference type="Rhea" id="RHEA:21248"/>
        <dbReference type="Rhea" id="RHEA-COMP:14527"/>
        <dbReference type="Rhea" id="RHEA-COMP:17342"/>
        <dbReference type="ChEBI" id="CHEBI:33019"/>
        <dbReference type="ChEBI" id="CHEBI:61557"/>
        <dbReference type="ChEBI" id="CHEBI:140395"/>
        <dbReference type="EC" id="2.7.7.48"/>
    </reaction>
</comment>
<keyword evidence="1" id="KW-0696">RNA-directed RNA polymerase</keyword>
<dbReference type="InterPro" id="IPR057596">
    <property type="entry name" value="RDRP_core"/>
</dbReference>
<feature type="domain" description="RDRP core" evidence="3">
    <location>
        <begin position="295"/>
        <end position="903"/>
    </location>
</feature>
<proteinExistence type="inferred from homology"/>
<dbReference type="EC" id="2.7.7.48" evidence="1"/>
<reference evidence="5" key="3">
    <citation type="submission" date="2020-12" db="UniProtKB">
        <authorList>
            <consortium name="EnsemblPlants"/>
        </authorList>
    </citation>
    <scope>IDENTIFICATION</scope>
</reference>
<evidence type="ECO:0000256" key="2">
    <source>
        <dbReference type="SAM" id="MobiDB-lite"/>
    </source>
</evidence>
<feature type="compositionally biased region" description="Polar residues" evidence="2">
    <location>
        <begin position="22"/>
        <end position="34"/>
    </location>
</feature>
<dbReference type="Proteomes" id="UP000006727">
    <property type="component" value="Chromosome 5"/>
</dbReference>
<dbReference type="Gramene" id="Pp3c5_20740V3.1">
    <property type="protein sequence ID" value="Pp3c5_20740V3.1"/>
    <property type="gene ID" value="Pp3c5_20740"/>
</dbReference>
<dbReference type="Gramene" id="Pp3c5_20740V3.2">
    <property type="protein sequence ID" value="Pp3c5_20740V3.2"/>
    <property type="gene ID" value="Pp3c5_20740"/>
</dbReference>
<evidence type="ECO:0000313" key="6">
    <source>
        <dbReference type="Proteomes" id="UP000006727"/>
    </source>
</evidence>
<dbReference type="Pfam" id="PF05183">
    <property type="entry name" value="RdRP"/>
    <property type="match status" value="1"/>
</dbReference>
<comment type="similarity">
    <text evidence="1">Belongs to the RdRP family.</text>
</comment>
<dbReference type="PANTHER" id="PTHR23079">
    <property type="entry name" value="RNA-DEPENDENT RNA POLYMERASE"/>
    <property type="match status" value="1"/>
</dbReference>
<sequence>MHGAWKILSWAAGKGDEEEASKFSSGSDFTSPVKNSWIPGVGPDEEEFVNTPGQVEDEEMPGSPTSSKSSSASGHGRSDPSSSWADADIENSSQSSLVSLGEEPEDPLAQRFRKFLSDAEAAVTPPSPSYGPERVRGFEKTRLRKRGSAPSAGLKQSQMEKLEKLIPLDKVWDHLYPNVVEEQFSWPWVDLTEQQLALGKLEFKKFMVTLSCLGDLGLLPEKVLTLEQIKKLERLSLEDIPGYVSREVAINKGVRNEAFPYIRKDWLAKGLFSFECNVDKHGVCKFKCVKPRSTSTLLHRIFGDDRVMPVYFNEFPTEDKFQLVRDGILVGLRRYRLWSFKDSGKGDFRNRTKPYAKDYQRAVKCFFVCTESLADVDLSDPNFKYFTRIEAARCHIMHIHAMPTMPRFASRLQLALSKSVTANLNWDEIEVKQIPDILSKTLDNSGKFMAHTEGTSEISPDVARLLPCSVCKGRVGEPKGYPTLVQGCLFWKGMAIKGTWQVNHQLKGLQILYRPSMVKVTSDPILKDIPTIKSFEVVNTNTCYKLEEARLSQDLIILLSINNVPASFFLELVEKALEKLRTFFTERGQVFRELKSCSPDYAVGDQTLRMIMANIPMSNPQMQNNLKKITQDKIALLRKGCLPLPQSYYLMGTSDPTKEKVLKPNEVAIVKNGEKVIGKVLVYKNPGKHWGDVHIFDAVWDERLNPYVGPTKHAIFFSVRGNRPVVDEIANSDLCGDLFWVCSNAQLISLFTPSLPWKRIGEKINYPIGDGPSNLTSRALEYTLFDKFLKSRFTPYKPMSQAGIFWTAHMDRYLSLKDADEYSDELELISESLEELIDIFYRALDADKTGEELCLHRHTFAWMSVKLPRRLEPDCFPHFLKEIQTNRTYYTSTSILGQIYDMVVRNVDGIGCKPEETIAYDPKFEYGRFDRYMERWRGLLQQYNKDIKAAIKNHEEDRVIAYYQEILQGTNKSITQMWEEASALYAVNHEHAVMTLRKGHLPSLHCALTVALEYLCGIYASNEERKPYTLSASAKEDIFGPINFES</sequence>
<keyword evidence="1" id="KW-0943">RNA-mediated gene silencing</keyword>
<dbReference type="STRING" id="3218.A0A2K1KKF6"/>
<evidence type="ECO:0000313" key="5">
    <source>
        <dbReference type="EnsemblPlants" id="Pp3c5_20740V3.1"/>
    </source>
</evidence>
<keyword evidence="1" id="KW-0548">Nucleotidyltransferase</keyword>
<dbReference type="OrthoDB" id="6513042at2759"/>
<feature type="region of interest" description="Disordered" evidence="2">
    <location>
        <begin position="1"/>
        <end position="104"/>
    </location>
</feature>
<keyword evidence="1" id="KW-0694">RNA-binding</keyword>
<evidence type="ECO:0000259" key="3">
    <source>
        <dbReference type="Pfam" id="PF05183"/>
    </source>
</evidence>
<protein>
    <recommendedName>
        <fullName evidence="1">RNA-dependent RNA polymerase</fullName>
        <ecNumber evidence="1">2.7.7.48</ecNumber>
    </recommendedName>
</protein>
<name>A0A2K1KKF6_PHYPA</name>
<gene>
    <name evidence="5" type="primary">LOC112282733</name>
    <name evidence="4" type="ORF">PHYPA_007951</name>
</gene>
<reference evidence="4 6" key="1">
    <citation type="journal article" date="2008" name="Science">
        <title>The Physcomitrella genome reveals evolutionary insights into the conquest of land by plants.</title>
        <authorList>
            <person name="Rensing S."/>
            <person name="Lang D."/>
            <person name="Zimmer A."/>
            <person name="Terry A."/>
            <person name="Salamov A."/>
            <person name="Shapiro H."/>
            <person name="Nishiyama T."/>
            <person name="Perroud P.-F."/>
            <person name="Lindquist E."/>
            <person name="Kamisugi Y."/>
            <person name="Tanahashi T."/>
            <person name="Sakakibara K."/>
            <person name="Fujita T."/>
            <person name="Oishi K."/>
            <person name="Shin-I T."/>
            <person name="Kuroki Y."/>
            <person name="Toyoda A."/>
            <person name="Suzuki Y."/>
            <person name="Hashimoto A."/>
            <person name="Yamaguchi K."/>
            <person name="Sugano A."/>
            <person name="Kohara Y."/>
            <person name="Fujiyama A."/>
            <person name="Anterola A."/>
            <person name="Aoki S."/>
            <person name="Ashton N."/>
            <person name="Barbazuk W.B."/>
            <person name="Barker E."/>
            <person name="Bennetzen J."/>
            <person name="Bezanilla M."/>
            <person name="Blankenship R."/>
            <person name="Cho S.H."/>
            <person name="Dutcher S."/>
            <person name="Estelle M."/>
            <person name="Fawcett J.A."/>
            <person name="Gundlach H."/>
            <person name="Hanada K."/>
            <person name="Heyl A."/>
            <person name="Hicks K.A."/>
            <person name="Hugh J."/>
            <person name="Lohr M."/>
            <person name="Mayer K."/>
            <person name="Melkozernov A."/>
            <person name="Murata T."/>
            <person name="Nelson D."/>
            <person name="Pils B."/>
            <person name="Prigge M."/>
            <person name="Reiss B."/>
            <person name="Renner T."/>
            <person name="Rombauts S."/>
            <person name="Rushton P."/>
            <person name="Sanderfoot A."/>
            <person name="Schween G."/>
            <person name="Shiu S.-H."/>
            <person name="Stueber K."/>
            <person name="Theodoulou F.L."/>
            <person name="Tu H."/>
            <person name="Van de Peer Y."/>
            <person name="Verrier P.J."/>
            <person name="Waters E."/>
            <person name="Wood A."/>
            <person name="Yang L."/>
            <person name="Cove D."/>
            <person name="Cuming A."/>
            <person name="Hasebe M."/>
            <person name="Lucas S."/>
            <person name="Mishler D.B."/>
            <person name="Reski R."/>
            <person name="Grigoriev I."/>
            <person name="Quatrano R.S."/>
            <person name="Boore J.L."/>
        </authorList>
    </citation>
    <scope>NUCLEOTIDE SEQUENCE [LARGE SCALE GENOMIC DNA]</scope>
    <source>
        <strain evidence="5 6">cv. Gransden 2004</strain>
    </source>
</reference>
<dbReference type="KEGG" id="ppp:112282733"/>
<dbReference type="EnsemblPlants" id="Pp3c5_20740V3.1">
    <property type="protein sequence ID" value="Pp3c5_20740V3.1"/>
    <property type="gene ID" value="Pp3c5_20740"/>
</dbReference>
<dbReference type="OMA" id="MFPHYME"/>
<dbReference type="GO" id="GO:0031380">
    <property type="term" value="C:nuclear RNA-directed RNA polymerase complex"/>
    <property type="evidence" value="ECO:0000318"/>
    <property type="project" value="GO_Central"/>
</dbReference>
<dbReference type="GO" id="GO:0003723">
    <property type="term" value="F:RNA binding"/>
    <property type="evidence" value="ECO:0007669"/>
    <property type="project" value="UniProtKB-KW"/>
</dbReference>